<dbReference type="AlphaFoldDB" id="A0A367Y5I2"/>
<reference evidence="4 5" key="1">
    <citation type="submission" date="2018-07" db="EMBL/GenBank/DDBJ databases">
        <title>Microbacterium endoborsara sp. nov., a novel actinobacterium isolated from Borszczowia aralocaspica.</title>
        <authorList>
            <person name="An D."/>
        </authorList>
    </citation>
    <scope>NUCLEOTIDE SEQUENCE [LARGE SCALE GENOMIC DNA]</scope>
    <source>
        <strain evidence="4 5">C1.15228</strain>
    </source>
</reference>
<organism evidence="4 5">
    <name type="scientific">Microbacterium sorbitolivorans</name>
    <dbReference type="NCBI Taxonomy" id="1867410"/>
    <lineage>
        <taxon>Bacteria</taxon>
        <taxon>Bacillati</taxon>
        <taxon>Actinomycetota</taxon>
        <taxon>Actinomycetes</taxon>
        <taxon>Micrococcales</taxon>
        <taxon>Microbacteriaceae</taxon>
        <taxon>Microbacterium</taxon>
    </lineage>
</organism>
<dbReference type="Proteomes" id="UP000253508">
    <property type="component" value="Unassembled WGS sequence"/>
</dbReference>
<comment type="caution">
    <text evidence="4">The sequence shown here is derived from an EMBL/GenBank/DDBJ whole genome shotgun (WGS) entry which is preliminary data.</text>
</comment>
<keyword evidence="5" id="KW-1185">Reference proteome</keyword>
<feature type="region of interest" description="Disordered" evidence="1">
    <location>
        <begin position="188"/>
        <end position="209"/>
    </location>
</feature>
<evidence type="ECO:0000313" key="4">
    <source>
        <dbReference type="EMBL" id="RCK61126.1"/>
    </source>
</evidence>
<dbReference type="EMBL" id="QORO01000001">
    <property type="protein sequence ID" value="RCK61126.1"/>
    <property type="molecule type" value="Genomic_DNA"/>
</dbReference>
<dbReference type="Pfam" id="PF08708">
    <property type="entry name" value="PriCT_1"/>
    <property type="match status" value="1"/>
</dbReference>
<dbReference type="SUPFAM" id="SSF56747">
    <property type="entry name" value="Prim-pol domain"/>
    <property type="match status" value="1"/>
</dbReference>
<dbReference type="InterPro" id="IPR015330">
    <property type="entry name" value="DNA_primase/pol_bifunc_N"/>
</dbReference>
<dbReference type="CDD" id="cd04859">
    <property type="entry name" value="Prim_Pol"/>
    <property type="match status" value="1"/>
</dbReference>
<feature type="domain" description="Primase C-terminal 1" evidence="2">
    <location>
        <begin position="216"/>
        <end position="276"/>
    </location>
</feature>
<dbReference type="SMART" id="SM00943">
    <property type="entry name" value="Prim-Pol"/>
    <property type="match status" value="1"/>
</dbReference>
<proteinExistence type="predicted"/>
<evidence type="ECO:0000259" key="2">
    <source>
        <dbReference type="SMART" id="SM00942"/>
    </source>
</evidence>
<protein>
    <submittedName>
        <fullName evidence="4">DNA primase</fullName>
    </submittedName>
</protein>
<evidence type="ECO:0000256" key="1">
    <source>
        <dbReference type="SAM" id="MobiDB-lite"/>
    </source>
</evidence>
<feature type="domain" description="DNA primase/polymerase bifunctional N-terminal" evidence="3">
    <location>
        <begin position="23"/>
        <end position="250"/>
    </location>
</feature>
<gene>
    <name evidence="4" type="ORF">DTO57_00220</name>
</gene>
<evidence type="ECO:0000259" key="3">
    <source>
        <dbReference type="SMART" id="SM00943"/>
    </source>
</evidence>
<feature type="compositionally biased region" description="Low complexity" evidence="1">
    <location>
        <begin position="285"/>
        <end position="294"/>
    </location>
</feature>
<sequence length="310" mass="32782">MVAPGTLAAVFDRLDGLPLSVAARELARAGVPVFPCVPGEKTPLVSSGFRRATTDARRVQGWWRWQPEANIGIPTGAVSGLVVIDVDVHGVDGYAAYARAARAGLIPAPLATVTTPTGGQHAYFPAVSGRVQRSWVVGKAGVDCRGDGGYVIAPPSTLRLDGTSVSYRVEQVATGVVAPVDAVRLRDFLDPPPPRRPLRQGGQASGREDADRLAAWLSRQVKGDRNYKLFWAACRLAEGNVPVSEALDALVRAEQPDFAEREITRTVYSAYRSVNAGAARRERSASASPPAGGLARRDPGSRASAVRGLG</sequence>
<name>A0A367Y5I2_9MICO</name>
<dbReference type="OrthoDB" id="3218228at2"/>
<dbReference type="InterPro" id="IPR014820">
    <property type="entry name" value="PriCT_1"/>
</dbReference>
<feature type="region of interest" description="Disordered" evidence="1">
    <location>
        <begin position="277"/>
        <end position="310"/>
    </location>
</feature>
<dbReference type="SMART" id="SM00942">
    <property type="entry name" value="PriCT_1"/>
    <property type="match status" value="1"/>
</dbReference>
<accession>A0A367Y5I2</accession>
<evidence type="ECO:0000313" key="5">
    <source>
        <dbReference type="Proteomes" id="UP000253508"/>
    </source>
</evidence>
<dbReference type="Pfam" id="PF09250">
    <property type="entry name" value="Prim-Pol"/>
    <property type="match status" value="1"/>
</dbReference>